<protein>
    <submittedName>
        <fullName evidence="1">Uncharacterized protein</fullName>
    </submittedName>
</protein>
<keyword evidence="2" id="KW-1185">Reference proteome</keyword>
<evidence type="ECO:0000313" key="2">
    <source>
        <dbReference type="Proteomes" id="UP001460270"/>
    </source>
</evidence>
<comment type="caution">
    <text evidence="1">The sequence shown here is derived from an EMBL/GenBank/DDBJ whole genome shotgun (WGS) entry which is preliminary data.</text>
</comment>
<proteinExistence type="predicted"/>
<evidence type="ECO:0000313" key="1">
    <source>
        <dbReference type="EMBL" id="KAK7909656.1"/>
    </source>
</evidence>
<sequence length="69" mass="7812">MKGRHSAHDLTREGKLSGRDMSRYLQKDSAGSYFFEGLLKDLFSLRRSDRLRESTDGIPALIATTPVVR</sequence>
<dbReference type="Proteomes" id="UP001460270">
    <property type="component" value="Unassembled WGS sequence"/>
</dbReference>
<reference evidence="2" key="1">
    <citation type="submission" date="2024-04" db="EMBL/GenBank/DDBJ databases">
        <title>Salinicola lusitanus LLJ914,a marine bacterium isolated from the Okinawa Trough.</title>
        <authorList>
            <person name="Li J."/>
        </authorList>
    </citation>
    <scope>NUCLEOTIDE SEQUENCE [LARGE SCALE GENOMIC DNA]</scope>
</reference>
<accession>A0AAW0P467</accession>
<gene>
    <name evidence="1" type="ORF">WMY93_014340</name>
</gene>
<name>A0AAW0P467_9GOBI</name>
<dbReference type="EMBL" id="JBBPFD010000010">
    <property type="protein sequence ID" value="KAK7909656.1"/>
    <property type="molecule type" value="Genomic_DNA"/>
</dbReference>
<feature type="non-terminal residue" evidence="1">
    <location>
        <position position="69"/>
    </location>
</feature>
<dbReference type="AlphaFoldDB" id="A0AAW0P467"/>
<organism evidence="1 2">
    <name type="scientific">Mugilogobius chulae</name>
    <name type="common">yellowstripe goby</name>
    <dbReference type="NCBI Taxonomy" id="88201"/>
    <lineage>
        <taxon>Eukaryota</taxon>
        <taxon>Metazoa</taxon>
        <taxon>Chordata</taxon>
        <taxon>Craniata</taxon>
        <taxon>Vertebrata</taxon>
        <taxon>Euteleostomi</taxon>
        <taxon>Actinopterygii</taxon>
        <taxon>Neopterygii</taxon>
        <taxon>Teleostei</taxon>
        <taxon>Neoteleostei</taxon>
        <taxon>Acanthomorphata</taxon>
        <taxon>Gobiaria</taxon>
        <taxon>Gobiiformes</taxon>
        <taxon>Gobioidei</taxon>
        <taxon>Gobiidae</taxon>
        <taxon>Gobionellinae</taxon>
        <taxon>Mugilogobius</taxon>
    </lineage>
</organism>